<dbReference type="EMBL" id="CP130144">
    <property type="protein sequence ID" value="WNZ45507.1"/>
    <property type="molecule type" value="Genomic_DNA"/>
</dbReference>
<sequence>MPPSYAQFYPRKRPRSLKILGFREIHGGEPTRLIRKMCLALRKQSLQLQTHPANPHVNPMSSVRPISADLAPTPDPARCKILDSRSQYRACHICVPDSDERLAAIVFADRYYSFFRLVQDSQKALQIAAKLVYRGDEVAITRTMKGDVLWIYEADAQEEKAQLEKPKSVEPSTSYDIPRSDSGLWKILTSERDYQVCQIRVPDVAKPMAAIYSDREYYSYLRTVREQNQAIALAERLSDKGHAARITQNSKGWTLWVLEAEAMLRT</sequence>
<proteinExistence type="predicted"/>
<reference evidence="1" key="2">
    <citation type="submission" date="2023-07" db="EMBL/GenBank/DDBJ databases">
        <authorList>
            <person name="Bai X.-H."/>
            <person name="Wang H.-H."/>
            <person name="Wang J."/>
            <person name="Ma M.-Y."/>
            <person name="Hu H.-H."/>
            <person name="Song Z.-L."/>
            <person name="Ma H.-G."/>
            <person name="Fan Y."/>
            <person name="Du C.-Y."/>
            <person name="Xu J.-C."/>
        </authorList>
    </citation>
    <scope>NUCLEOTIDE SEQUENCE</scope>
    <source>
        <strain evidence="1">CZ1</strain>
    </source>
</reference>
<organism evidence="1">
    <name type="scientific">Leptolyngbya boryana CZ1</name>
    <dbReference type="NCBI Taxonomy" id="3060204"/>
    <lineage>
        <taxon>Bacteria</taxon>
        <taxon>Bacillati</taxon>
        <taxon>Cyanobacteriota</taxon>
        <taxon>Cyanophyceae</taxon>
        <taxon>Leptolyngbyales</taxon>
        <taxon>Leptolyngbyaceae</taxon>
        <taxon>Leptolyngbya group</taxon>
        <taxon>Leptolyngbya</taxon>
    </lineage>
</organism>
<dbReference type="AlphaFoldDB" id="A0AA96WTR9"/>
<protein>
    <submittedName>
        <fullName evidence="1">Uncharacterized protein</fullName>
    </submittedName>
</protein>
<accession>A0AA96WTR9</accession>
<gene>
    <name evidence="1" type="ORF">Q2T42_27325</name>
</gene>
<dbReference type="RefSeq" id="WP_316427127.1">
    <property type="nucleotide sequence ID" value="NZ_CP130144.1"/>
</dbReference>
<evidence type="ECO:0000313" key="1">
    <source>
        <dbReference type="EMBL" id="WNZ45507.1"/>
    </source>
</evidence>
<reference evidence="1" key="1">
    <citation type="journal article" date="2023" name="Plants (Basel)">
        <title>Genomic Analysis of Leptolyngbya boryana CZ1 Reveals Efficient Carbon Fixation Modules.</title>
        <authorList>
            <person name="Bai X."/>
            <person name="Wang H."/>
            <person name="Cheng W."/>
            <person name="Wang J."/>
            <person name="Ma M."/>
            <person name="Hu H."/>
            <person name="Song Z."/>
            <person name="Ma H."/>
            <person name="Fan Y."/>
            <person name="Du C."/>
            <person name="Xu J."/>
        </authorList>
    </citation>
    <scope>NUCLEOTIDE SEQUENCE</scope>
    <source>
        <strain evidence="1">CZ1</strain>
    </source>
</reference>
<name>A0AA96WTR9_LEPBY</name>